<sequence>MKRMIGFLSIFIIVLIGYYVQPIIFPPKPAEPSPVEQQNRPATHKSIRHETIQTEGYAQYVDQPLTEVEMNFGEPARIEQSGFFYETRIYPLEKGSLEVNIEEGTVVSINMFSAKSESAPFTFGMTNQQLAQQMSLSANFAVSYDEEPVDIELSEEDMRYRPLIAFDNGTFAIAFFDAKKDRLLGLSYMNIEMLLRLMPYQINSGNPLSFLVQESELDWMVINQQKAQRLTEVVNFFRRGQKLPAYSFQTEKESHSQKLLDDFLSAPEDLLSDERHEEWLSKQSARLNSMPFSLRPEELDQLKKINGLAKDPGLFYSPVIDPTFTVFQWLTQNSYHEFFSDQQQEQIDVAFNHENVLVLLQEANQTKDSD</sequence>
<dbReference type="InterPro" id="IPR029410">
    <property type="entry name" value="CAP_assoc"/>
</dbReference>
<dbReference type="Pfam" id="PF14504">
    <property type="entry name" value="CAP_assoc_N"/>
    <property type="match status" value="1"/>
</dbReference>
<evidence type="ECO:0000259" key="1">
    <source>
        <dbReference type="Pfam" id="PF14504"/>
    </source>
</evidence>
<evidence type="ECO:0000313" key="3">
    <source>
        <dbReference type="Proteomes" id="UP000290567"/>
    </source>
</evidence>
<evidence type="ECO:0000313" key="2">
    <source>
        <dbReference type="EMBL" id="GCF94564.1"/>
    </source>
</evidence>
<dbReference type="Gene3D" id="3.40.33.10">
    <property type="entry name" value="CAP"/>
    <property type="match status" value="1"/>
</dbReference>
<proteinExistence type="predicted"/>
<organism evidence="2 3">
    <name type="scientific">Enterococcus florum</name>
    <dbReference type="NCBI Taxonomy" id="2480627"/>
    <lineage>
        <taxon>Bacteria</taxon>
        <taxon>Bacillati</taxon>
        <taxon>Bacillota</taxon>
        <taxon>Bacilli</taxon>
        <taxon>Lactobacillales</taxon>
        <taxon>Enterococcaceae</taxon>
        <taxon>Enterococcus</taxon>
    </lineage>
</organism>
<protein>
    <recommendedName>
        <fullName evidence="1">CAP-associated domain-containing protein</fullName>
    </recommendedName>
</protein>
<dbReference type="OrthoDB" id="9783944at2"/>
<name>A0A4P5PDH1_9ENTE</name>
<feature type="domain" description="CAP-associated" evidence="1">
    <location>
        <begin position="63"/>
        <end position="200"/>
    </location>
</feature>
<reference evidence="3" key="1">
    <citation type="submission" date="2019-02" db="EMBL/GenBank/DDBJ databases">
        <title>Draft genome sequence of Enterococcus sp. Gos25-1.</title>
        <authorList>
            <person name="Tanaka N."/>
            <person name="Shiwa Y."/>
            <person name="Fujita N."/>
        </authorList>
    </citation>
    <scope>NUCLEOTIDE SEQUENCE [LARGE SCALE GENOMIC DNA]</scope>
    <source>
        <strain evidence="3">Gos25-1</strain>
    </source>
</reference>
<dbReference type="Proteomes" id="UP000290567">
    <property type="component" value="Unassembled WGS sequence"/>
</dbReference>
<comment type="caution">
    <text evidence="2">The sequence shown here is derived from an EMBL/GenBank/DDBJ whole genome shotgun (WGS) entry which is preliminary data.</text>
</comment>
<accession>A0A4P5PDH1</accession>
<dbReference type="InterPro" id="IPR035940">
    <property type="entry name" value="CAP_sf"/>
</dbReference>
<gene>
    <name evidence="2" type="ORF">NRIC_24550</name>
</gene>
<keyword evidence="3" id="KW-1185">Reference proteome</keyword>
<dbReference type="AlphaFoldDB" id="A0A4P5PDH1"/>
<dbReference type="EMBL" id="BJCC01000019">
    <property type="protein sequence ID" value="GCF94564.1"/>
    <property type="molecule type" value="Genomic_DNA"/>
</dbReference>